<dbReference type="AlphaFoldDB" id="A0A2A2LJV1"/>
<keyword evidence="3" id="KW-1185">Reference proteome</keyword>
<comment type="caution">
    <text evidence="2">The sequence shown here is derived from an EMBL/GenBank/DDBJ whole genome shotgun (WGS) entry which is preliminary data.</text>
</comment>
<evidence type="ECO:0008006" key="4">
    <source>
        <dbReference type="Google" id="ProtNLM"/>
    </source>
</evidence>
<dbReference type="Proteomes" id="UP000218231">
    <property type="component" value="Unassembled WGS sequence"/>
</dbReference>
<evidence type="ECO:0000256" key="1">
    <source>
        <dbReference type="ARBA" id="ARBA00009431"/>
    </source>
</evidence>
<dbReference type="SUPFAM" id="SSF53474">
    <property type="entry name" value="alpha/beta-Hydrolases"/>
    <property type="match status" value="2"/>
</dbReference>
<gene>
    <name evidence="2" type="ORF">WR25_16894</name>
</gene>
<protein>
    <recommendedName>
        <fullName evidence="4">Carboxypeptidase</fullName>
    </recommendedName>
</protein>
<proteinExistence type="inferred from homology"/>
<dbReference type="PANTHER" id="PTHR11802">
    <property type="entry name" value="SERINE PROTEASE FAMILY S10 SERINE CARBOXYPEPTIDASE"/>
    <property type="match status" value="1"/>
</dbReference>
<dbReference type="InterPro" id="IPR001563">
    <property type="entry name" value="Peptidase_S10"/>
</dbReference>
<dbReference type="InterPro" id="IPR029058">
    <property type="entry name" value="AB_hydrolase_fold"/>
</dbReference>
<reference evidence="2 3" key="1">
    <citation type="journal article" date="2017" name="Curr. Biol.">
        <title>Genome architecture and evolution of a unichromosomal asexual nematode.</title>
        <authorList>
            <person name="Fradin H."/>
            <person name="Zegar C."/>
            <person name="Gutwein M."/>
            <person name="Lucas J."/>
            <person name="Kovtun M."/>
            <person name="Corcoran D."/>
            <person name="Baugh L.R."/>
            <person name="Kiontke K."/>
            <person name="Gunsalus K."/>
            <person name="Fitch D.H."/>
            <person name="Piano F."/>
        </authorList>
    </citation>
    <scope>NUCLEOTIDE SEQUENCE [LARGE SCALE GENOMIC DNA]</scope>
    <source>
        <strain evidence="2">PF1309</strain>
    </source>
</reference>
<sequence>MGGPGCSSLGGFFTEHGPFHPMPDGQTLVENIHSWNKAANILYLEAPFGVGYSYRDANAPVDQYYTDSKFTNVDEFGNVNPRNDSNDPTFKQCANLVTYMTMNDVWMTTNDVYNSYQDCYNLSAITTFPEQNSMKNKISKTRQKSESVNSKPGKLYQLGTKGYNPFVDLYTQINYASTDSLRYFPCYMDDATEKYLNLPAVRTALHVNPTVGHWQDCNDDINEKYYHQQTHDTTPVFKSMIDSGYSLRFLIYNGDVDMACNFLGDEWFIENLATKEYKFTLKTLRQPWTYTRPGNFQGVVGGYIKQWTYNKITLDLMTVKGAGHFVPTDRPAPALHMFFNFLNGTNNYNTTVPYLPMGKPLDPAYQPPPQKTWTRKQADRVWVLPGITYPLNFKQYSGYLNGVTGNYLHYWLVESQSNPLTDPLVLWLTGIQV</sequence>
<accession>A0A2A2LJV1</accession>
<dbReference type="Pfam" id="PF00450">
    <property type="entry name" value="Peptidase_S10"/>
    <property type="match status" value="3"/>
</dbReference>
<dbReference type="GO" id="GO:0004185">
    <property type="term" value="F:serine-type carboxypeptidase activity"/>
    <property type="evidence" value="ECO:0007669"/>
    <property type="project" value="InterPro"/>
</dbReference>
<dbReference type="OrthoDB" id="443318at2759"/>
<evidence type="ECO:0000313" key="3">
    <source>
        <dbReference type="Proteomes" id="UP000218231"/>
    </source>
</evidence>
<dbReference type="PRINTS" id="PR00724">
    <property type="entry name" value="CRBOXYPTASEC"/>
</dbReference>
<evidence type="ECO:0000313" key="2">
    <source>
        <dbReference type="EMBL" id="PAV86474.1"/>
    </source>
</evidence>
<dbReference type="GO" id="GO:0006508">
    <property type="term" value="P:proteolysis"/>
    <property type="evidence" value="ECO:0007669"/>
    <property type="project" value="InterPro"/>
</dbReference>
<organism evidence="2 3">
    <name type="scientific">Diploscapter pachys</name>
    <dbReference type="NCBI Taxonomy" id="2018661"/>
    <lineage>
        <taxon>Eukaryota</taxon>
        <taxon>Metazoa</taxon>
        <taxon>Ecdysozoa</taxon>
        <taxon>Nematoda</taxon>
        <taxon>Chromadorea</taxon>
        <taxon>Rhabditida</taxon>
        <taxon>Rhabditina</taxon>
        <taxon>Rhabditomorpha</taxon>
        <taxon>Rhabditoidea</taxon>
        <taxon>Rhabditidae</taxon>
        <taxon>Diploscapter</taxon>
    </lineage>
</organism>
<dbReference type="EMBL" id="LIAE01006661">
    <property type="protein sequence ID" value="PAV86474.1"/>
    <property type="molecule type" value="Genomic_DNA"/>
</dbReference>
<name>A0A2A2LJV1_9BILA</name>
<dbReference type="Gene3D" id="3.40.50.1820">
    <property type="entry name" value="alpha/beta hydrolase"/>
    <property type="match status" value="3"/>
</dbReference>
<comment type="similarity">
    <text evidence="1">Belongs to the peptidase S10 family.</text>
</comment>
<dbReference type="PANTHER" id="PTHR11802:SF201">
    <property type="entry name" value="CARBOXYPEPTIDASE"/>
    <property type="match status" value="1"/>
</dbReference>
<dbReference type="STRING" id="2018661.A0A2A2LJV1"/>